<dbReference type="GO" id="GO:0006044">
    <property type="term" value="P:N-acetylglucosamine metabolic process"/>
    <property type="evidence" value="ECO:0007669"/>
    <property type="project" value="TreeGrafter"/>
</dbReference>
<dbReference type="GO" id="GO:0003830">
    <property type="term" value="F:beta-1,4-mannosylglycoprotein 4-beta-N-acetylglucosaminyltransferase activity"/>
    <property type="evidence" value="ECO:0007669"/>
    <property type="project" value="InterPro"/>
</dbReference>
<dbReference type="InterPro" id="IPR056698">
    <property type="entry name" value="DUF7796"/>
</dbReference>
<feature type="compositionally biased region" description="Acidic residues" evidence="1">
    <location>
        <begin position="230"/>
        <end position="239"/>
    </location>
</feature>
<gene>
    <name evidence="3" type="ORF">Sylvanvirus8_21</name>
</gene>
<dbReference type="InterPro" id="IPR006813">
    <property type="entry name" value="Glyco_trans_17"/>
</dbReference>
<sequence>MSPRRLFFLTDTRASWEEDYILELLRPVMKDVNQYEWIVKPIPGPDLRYFTQTSDMIGWCVLAFSSNNVKPENVIALCRCLRPKIIFHLSDEWGQQPEFLKLAKFTHLYLRQHNFAHYPLSSFPNAFQIPLGYMKGMFPRNEPVDMFTKKPIALRKYVWSFVGAMKSDRQEMIDCFANAFPIKEIDESEDESEDQSEDELEDELHSGNEMSENEETQNSESSNDSKCGSEESDELDESNNNDTSSSSQHTSSLRGYGYVGNGMSPEAMREIYNDSVFVLSGRGNISLDCFRLYEATLSGAIPVAVGTKQELKHTFSFANNPPPFITADTWPDALKLCQDLLLHPSMVIACQQDMFNWMQIQIFIIQFKIQSALLQEFKQEDDVDELSMSSIDSSKKLVAKSKELKELNKLYPSRESNELTVSAKEAVSILTLPLYPSTPIALFDCVPYNGEPIVEERLKQLYPYVDKFYITEARYTFSGIRKPELYVEKNRHVFERYMNKIEFLVIEQFPDIETSERNMIETRAKMNQIHCVDIESWFRENYQRDYVQQILQQKQQEGLICDPFVCVVCDVDEIPRAAILQDLKKPEYYYDRLCKTPRQTLYLQMDFYYYNWNWKKKSPWMHPFCTTTIQESFSDKRWNAHFHARSLDRTILNSGWHLSYFMPKEDLVRKITSFAHREFDQDQFKSSSWLDVCLCAGKDLFGRGTYEDLVRTNIYTPVLLTDRDDVSLPPRDSGWNYGGSHRSVDEQLRVLFDAIYTIRQPRKAHQILIIDAVQEKYSNHNTRLGGSYTSISSFLDLQVTSQRLRTAFPHQLEGFQMIDRTQFTTHAYRMNVKEAWYGRKDEHVIDVSMTLSWISTNNILHIPTGFRMNSCFGQDPCPEKPKFLYVSISFPDLSEQLVIDLQFPEDCPRAYQLQPHEVVDRLFENQLYQSPLALKTDQVHHLESFYSCLTFHPGEGIPPDFQTVVACTPFIFCWQIGNSDIWHDFYDLDKLEYATRITNHMAIESHSDSCVGGSQLPMLIRITCALELGKRLSSLVNIQACSHPLTRFLLVKHDVPLFERWIRRLVKSEYEIKMLLEKISFFNVLTSTFHPYVLDRRTSPRVAICYFGMLRSLKSVVKTHQRHLFSILRNQGYSTDIFMHTWKTNQGNRVWEQHVASDIDYEEYKVLLPDYYQLDDQDEFTNTLSVADYFDQALFDSKGCCEGGEWLKDLVWNHICALESQRRVYQMVTDSMKSTGIEYEYVFIVRPDTFFHQPFPIEELKNSEYEEVLLRNCEHYGGYNDRFAVGRYDVMGIYTGRLKNLKSYRKTQKRIVAEEYLKYTLDRRGVRPKFIEFPFNFIRPSKTNL</sequence>
<dbReference type="GO" id="GO:0016020">
    <property type="term" value="C:membrane"/>
    <property type="evidence" value="ECO:0007669"/>
    <property type="project" value="InterPro"/>
</dbReference>
<evidence type="ECO:0000259" key="2">
    <source>
        <dbReference type="Pfam" id="PF25072"/>
    </source>
</evidence>
<dbReference type="PANTHER" id="PTHR12224:SF0">
    <property type="entry name" value="BETA-1,4-MANNOSYL-GLYCOPROTEIN 4-BETA-N-ACETYLGLUCOSAMINYLTRANSFERASE"/>
    <property type="match status" value="1"/>
</dbReference>
<feature type="domain" description="DUF7796" evidence="2">
    <location>
        <begin position="1225"/>
        <end position="1338"/>
    </location>
</feature>
<proteinExistence type="predicted"/>
<reference evidence="3" key="1">
    <citation type="submission" date="2018-10" db="EMBL/GenBank/DDBJ databases">
        <title>Hidden diversity of soil giant viruses.</title>
        <authorList>
            <person name="Schulz F."/>
            <person name="Alteio L."/>
            <person name="Goudeau D."/>
            <person name="Ryan E.M."/>
            <person name="Malmstrom R.R."/>
            <person name="Blanchard J."/>
            <person name="Woyke T."/>
        </authorList>
    </citation>
    <scope>NUCLEOTIDE SEQUENCE</scope>
    <source>
        <strain evidence="3">SYV1</strain>
    </source>
</reference>
<evidence type="ECO:0000313" key="3">
    <source>
        <dbReference type="EMBL" id="AYV86765.1"/>
    </source>
</evidence>
<feature type="compositionally biased region" description="Low complexity" evidence="1">
    <location>
        <begin position="240"/>
        <end position="253"/>
    </location>
</feature>
<feature type="region of interest" description="Disordered" evidence="1">
    <location>
        <begin position="184"/>
        <end position="257"/>
    </location>
</feature>
<dbReference type="EMBL" id="MK072514">
    <property type="protein sequence ID" value="AYV86765.1"/>
    <property type="molecule type" value="Genomic_DNA"/>
</dbReference>
<accession>A0A3G5AHS7</accession>
<dbReference type="PANTHER" id="PTHR12224">
    <property type="entry name" value="BETA-1,4-MANNOSYL-GLYCOPROTEIN BETA-1,4-N-ACETYLGLUCOSAMINYL-TRANSFERASE"/>
    <property type="match status" value="1"/>
</dbReference>
<name>A0A3G5AHS7_9VIRU</name>
<dbReference type="Pfam" id="PF04724">
    <property type="entry name" value="Glyco_transf_17"/>
    <property type="match status" value="1"/>
</dbReference>
<organism evidence="3">
    <name type="scientific">Sylvanvirus sp</name>
    <dbReference type="NCBI Taxonomy" id="2487774"/>
    <lineage>
        <taxon>Viruses</taxon>
    </lineage>
</organism>
<feature type="compositionally biased region" description="Acidic residues" evidence="1">
    <location>
        <begin position="186"/>
        <end position="202"/>
    </location>
</feature>
<protein>
    <recommendedName>
        <fullName evidence="2">DUF7796 domain-containing protein</fullName>
    </recommendedName>
</protein>
<dbReference type="Pfam" id="PF25072">
    <property type="entry name" value="DUF7796"/>
    <property type="match status" value="1"/>
</dbReference>
<evidence type="ECO:0000256" key="1">
    <source>
        <dbReference type="SAM" id="MobiDB-lite"/>
    </source>
</evidence>